<dbReference type="InterPro" id="IPR000719">
    <property type="entry name" value="Prot_kinase_dom"/>
</dbReference>
<evidence type="ECO:0000313" key="4">
    <source>
        <dbReference type="Proteomes" id="UP000044841"/>
    </source>
</evidence>
<dbReference type="Proteomes" id="UP000044841">
    <property type="component" value="Unassembled WGS sequence"/>
</dbReference>
<dbReference type="GO" id="GO:0005524">
    <property type="term" value="F:ATP binding"/>
    <property type="evidence" value="ECO:0007669"/>
    <property type="project" value="InterPro"/>
</dbReference>
<dbReference type="InterPro" id="IPR011009">
    <property type="entry name" value="Kinase-like_dom_sf"/>
</dbReference>
<feature type="domain" description="Protein kinase" evidence="2">
    <location>
        <begin position="283"/>
        <end position="549"/>
    </location>
</feature>
<organism evidence="3 4">
    <name type="scientific">Rhizoctonia solani</name>
    <dbReference type="NCBI Taxonomy" id="456999"/>
    <lineage>
        <taxon>Eukaryota</taxon>
        <taxon>Fungi</taxon>
        <taxon>Dikarya</taxon>
        <taxon>Basidiomycota</taxon>
        <taxon>Agaricomycotina</taxon>
        <taxon>Agaricomycetes</taxon>
        <taxon>Cantharellales</taxon>
        <taxon>Ceratobasidiaceae</taxon>
        <taxon>Rhizoctonia</taxon>
    </lineage>
</organism>
<dbReference type="AlphaFoldDB" id="A0A0K6G8D8"/>
<dbReference type="InterPro" id="IPR008271">
    <property type="entry name" value="Ser/Thr_kinase_AS"/>
</dbReference>
<dbReference type="Pfam" id="PF00069">
    <property type="entry name" value="Pkinase"/>
    <property type="match status" value="1"/>
</dbReference>
<dbReference type="PANTHER" id="PTHR44329">
    <property type="entry name" value="SERINE/THREONINE-PROTEIN KINASE TNNI3K-RELATED"/>
    <property type="match status" value="1"/>
</dbReference>
<sequence length="569" mass="61633">MSPVAFNFMSNSPTLNTIGSDAASVLPLALAQQAAPPIPKIPPIDALTVESPPIASPVPFKSRSALELSESTGARPRRLKSPLKSLRASSRGPIDPQINTFLPVRESSTSLPIGNGKRRYWFGVKSLAAFLGLRVKGRVGESASTLKEHGSNVNDTSVSAGQPRFFPEIPEVESQDIDAGPPAAIAQPVATSFLQPHVSLTPSPPPPHQEPLDHSGGLISGPTLQEDSSVPDVVGQADNPGIPRLVVNNRHPAMSRQMPAQEIVSQLIKRGCKDLSDEIDKSTFVDLPFAAGGLSDIYCGYLRDGRPVAVKALRIAAQQSMGESPEHRLRAARELHTWSKCNHPNVLRLYGLATFRDRIGMVSPWMSKGTLPRYLRDNPNANRRDMCIQICDGLSHIHEAGIVHGDLKGANILVDDNNNAVLADFGSSTLKDQSLKFTQAASSKAHTIRWSAPELVMANDCQHTKASDVFALGMTIYEVLAGKVPYHETKELASLIFKKIQRDTPTRFMSTPNGHASLGALWQLFTLCWKYETEQRPSAAKVAEMLKAISMDGVVYHLDGISQSEQALG</sequence>
<feature type="region of interest" description="Disordered" evidence="1">
    <location>
        <begin position="66"/>
        <end position="90"/>
    </location>
</feature>
<dbReference type="Gene3D" id="1.10.510.10">
    <property type="entry name" value="Transferase(Phosphotransferase) domain 1"/>
    <property type="match status" value="1"/>
</dbReference>
<dbReference type="InterPro" id="IPR051681">
    <property type="entry name" value="Ser/Thr_Kinases-Pseudokinases"/>
</dbReference>
<name>A0A0K6G8D8_9AGAM</name>
<dbReference type="PROSITE" id="PS00108">
    <property type="entry name" value="PROTEIN_KINASE_ST"/>
    <property type="match status" value="1"/>
</dbReference>
<dbReference type="SMART" id="SM00220">
    <property type="entry name" value="S_TKc"/>
    <property type="match status" value="1"/>
</dbReference>
<feature type="region of interest" description="Disordered" evidence="1">
    <location>
        <begin position="196"/>
        <end position="242"/>
    </location>
</feature>
<dbReference type="GO" id="GO:0004674">
    <property type="term" value="F:protein serine/threonine kinase activity"/>
    <property type="evidence" value="ECO:0007669"/>
    <property type="project" value="TreeGrafter"/>
</dbReference>
<accession>A0A0K6G8D8</accession>
<dbReference type="EMBL" id="CYGV01001506">
    <property type="protein sequence ID" value="CUA74882.1"/>
    <property type="molecule type" value="Genomic_DNA"/>
</dbReference>
<keyword evidence="3" id="KW-0675">Receptor</keyword>
<gene>
    <name evidence="3" type="ORF">RSOLAG22IIIB_11552</name>
</gene>
<reference evidence="3 4" key="1">
    <citation type="submission" date="2015-07" db="EMBL/GenBank/DDBJ databases">
        <authorList>
            <person name="Noorani M."/>
        </authorList>
    </citation>
    <scope>NUCLEOTIDE SEQUENCE [LARGE SCALE GENOMIC DNA]</scope>
    <source>
        <strain evidence="3">BBA 69670</strain>
    </source>
</reference>
<protein>
    <submittedName>
        <fullName evidence="3">Ephrin type-A receptor 3</fullName>
    </submittedName>
</protein>
<dbReference type="CDD" id="cd14014">
    <property type="entry name" value="STKc_PknB_like"/>
    <property type="match status" value="1"/>
</dbReference>
<evidence type="ECO:0000259" key="2">
    <source>
        <dbReference type="PROSITE" id="PS50011"/>
    </source>
</evidence>
<dbReference type="PROSITE" id="PS50011">
    <property type="entry name" value="PROTEIN_KINASE_DOM"/>
    <property type="match status" value="1"/>
</dbReference>
<evidence type="ECO:0000313" key="3">
    <source>
        <dbReference type="EMBL" id="CUA74882.1"/>
    </source>
</evidence>
<evidence type="ECO:0000256" key="1">
    <source>
        <dbReference type="SAM" id="MobiDB-lite"/>
    </source>
</evidence>
<proteinExistence type="predicted"/>
<dbReference type="SUPFAM" id="SSF56112">
    <property type="entry name" value="Protein kinase-like (PK-like)"/>
    <property type="match status" value="1"/>
</dbReference>
<keyword evidence="4" id="KW-1185">Reference proteome</keyword>